<protein>
    <submittedName>
        <fullName evidence="2">Uncharacterized protein</fullName>
    </submittedName>
</protein>
<keyword evidence="1" id="KW-0812">Transmembrane</keyword>
<keyword evidence="1" id="KW-0472">Membrane</keyword>
<accession>A0A4Q2JW04</accession>
<feature type="transmembrane region" description="Helical" evidence="1">
    <location>
        <begin position="12"/>
        <end position="41"/>
    </location>
</feature>
<keyword evidence="1" id="KW-1133">Transmembrane helix</keyword>
<keyword evidence="3" id="KW-1185">Reference proteome</keyword>
<proteinExistence type="predicted"/>
<dbReference type="EMBL" id="SDPO01000001">
    <property type="protein sequence ID" value="RXZ50378.1"/>
    <property type="molecule type" value="Genomic_DNA"/>
</dbReference>
<gene>
    <name evidence="2" type="ORF">ESP57_00710</name>
</gene>
<evidence type="ECO:0000256" key="1">
    <source>
        <dbReference type="SAM" id="Phobius"/>
    </source>
</evidence>
<dbReference type="RefSeq" id="WP_129230183.1">
    <property type="nucleotide sequence ID" value="NZ_SDPO01000001.1"/>
</dbReference>
<dbReference type="Proteomes" id="UP000292935">
    <property type="component" value="Unassembled WGS sequence"/>
</dbReference>
<feature type="transmembrane region" description="Helical" evidence="1">
    <location>
        <begin position="53"/>
        <end position="78"/>
    </location>
</feature>
<dbReference type="OrthoDB" id="9873162at2"/>
<organism evidence="2 3">
    <name type="scientific">Agromyces fucosus</name>
    <dbReference type="NCBI Taxonomy" id="41985"/>
    <lineage>
        <taxon>Bacteria</taxon>
        <taxon>Bacillati</taxon>
        <taxon>Actinomycetota</taxon>
        <taxon>Actinomycetes</taxon>
        <taxon>Micrococcales</taxon>
        <taxon>Microbacteriaceae</taxon>
        <taxon>Agromyces</taxon>
    </lineage>
</organism>
<sequence length="124" mass="12661">MGVTTMQAGKKLMRVGGAVTMVGLIGMVVGAAMLAFASAFGTVSIDTGEQRDVALLVAAAGAAAAIAGVSLVCMGLVLRPKRSSSKRATRRASRYVPAVHRATYERPARRAGSALTGEQQVITG</sequence>
<dbReference type="AlphaFoldDB" id="A0A4Q2JW04"/>
<comment type="caution">
    <text evidence="2">The sequence shown here is derived from an EMBL/GenBank/DDBJ whole genome shotgun (WGS) entry which is preliminary data.</text>
</comment>
<evidence type="ECO:0000313" key="3">
    <source>
        <dbReference type="Proteomes" id="UP000292935"/>
    </source>
</evidence>
<reference evidence="2 3" key="1">
    <citation type="submission" date="2019-01" db="EMBL/GenBank/DDBJ databases">
        <authorList>
            <person name="Li J."/>
        </authorList>
    </citation>
    <scope>NUCLEOTIDE SEQUENCE [LARGE SCALE GENOMIC DNA]</scope>
    <source>
        <strain evidence="2 3">CCUG 35506</strain>
    </source>
</reference>
<name>A0A4Q2JW04_9MICO</name>
<evidence type="ECO:0000313" key="2">
    <source>
        <dbReference type="EMBL" id="RXZ50378.1"/>
    </source>
</evidence>